<evidence type="ECO:0000313" key="11">
    <source>
        <dbReference type="Proteomes" id="UP000323946"/>
    </source>
</evidence>
<dbReference type="RefSeq" id="WP_150066833.1">
    <property type="nucleotide sequence ID" value="NZ_VWPH01000005.1"/>
</dbReference>
<dbReference type="InterPro" id="IPR050707">
    <property type="entry name" value="HTH_MetabolicPath_Reg"/>
</dbReference>
<evidence type="ECO:0000259" key="8">
    <source>
        <dbReference type="PROSITE" id="PS51077"/>
    </source>
</evidence>
<evidence type="ECO:0000256" key="1">
    <source>
        <dbReference type="ARBA" id="ARBA00022798"/>
    </source>
</evidence>
<comment type="function">
    <text evidence="5">May be an activator protein for the gylABX operon.</text>
</comment>
<dbReference type="OrthoDB" id="4068713at2"/>
<evidence type="ECO:0000256" key="4">
    <source>
        <dbReference type="ARBA" id="ARBA00023163"/>
    </source>
</evidence>
<proteinExistence type="predicted"/>
<evidence type="ECO:0000256" key="5">
    <source>
        <dbReference type="ARBA" id="ARBA00058938"/>
    </source>
</evidence>
<feature type="compositionally biased region" description="Gly residues" evidence="7">
    <location>
        <begin position="274"/>
        <end position="284"/>
    </location>
</feature>
<keyword evidence="11" id="KW-1185">Reference proteome</keyword>
<feature type="domain" description="IclR-ED" evidence="9">
    <location>
        <begin position="78"/>
        <end position="264"/>
    </location>
</feature>
<evidence type="ECO:0000259" key="9">
    <source>
        <dbReference type="PROSITE" id="PS51078"/>
    </source>
</evidence>
<sequence length="284" mass="31140">MPDFGTDRRTPPGLPQTADRALQVLLAFDRAHPERGVTEIAAEFGLHTSVAQRLLATLTHRGFLVRNDANRRYRIGPAALHLGRMWDRAGALDLLVRPLLAELAEDTGHSVLLALPDSAHMRCVVVAEGADGRLRDYPLTNELYPAHAGATSKAYYAFLPPEARSRIFTDRPLARFTDRTVTDLAVLERQFADVRESGWAYTVGEYDAGVATLAVPVFLRDDLYGSVSVGWHADQHDHDPADWVEPLRELSTRIGVRLTRPLPRGRGARRAVADGGGGPRSSAG</sequence>
<dbReference type="Pfam" id="PF01614">
    <property type="entry name" value="IclR_C"/>
    <property type="match status" value="1"/>
</dbReference>
<organism evidence="10 11">
    <name type="scientific">Saccharopolyspora hirsuta</name>
    <dbReference type="NCBI Taxonomy" id="1837"/>
    <lineage>
        <taxon>Bacteria</taxon>
        <taxon>Bacillati</taxon>
        <taxon>Actinomycetota</taxon>
        <taxon>Actinomycetes</taxon>
        <taxon>Pseudonocardiales</taxon>
        <taxon>Pseudonocardiaceae</taxon>
        <taxon>Saccharopolyspora</taxon>
    </lineage>
</organism>
<dbReference type="Proteomes" id="UP000323946">
    <property type="component" value="Unassembled WGS sequence"/>
</dbReference>
<feature type="domain" description="HTH iclR-type" evidence="8">
    <location>
        <begin position="15"/>
        <end position="77"/>
    </location>
</feature>
<protein>
    <recommendedName>
        <fullName evidence="6">Glycerol operon regulatory protein</fullName>
    </recommendedName>
</protein>
<keyword evidence="3" id="KW-0238">DNA-binding</keyword>
<name>A0A5M7BXQ6_SACHI</name>
<dbReference type="PROSITE" id="PS51077">
    <property type="entry name" value="HTH_ICLR"/>
    <property type="match status" value="1"/>
</dbReference>
<dbReference type="PANTHER" id="PTHR30136:SF24">
    <property type="entry name" value="HTH-TYPE TRANSCRIPTIONAL REPRESSOR ALLR"/>
    <property type="match status" value="1"/>
</dbReference>
<dbReference type="InterPro" id="IPR036390">
    <property type="entry name" value="WH_DNA-bd_sf"/>
</dbReference>
<evidence type="ECO:0000256" key="7">
    <source>
        <dbReference type="SAM" id="MobiDB-lite"/>
    </source>
</evidence>
<comment type="caution">
    <text evidence="10">The sequence shown here is derived from an EMBL/GenBank/DDBJ whole genome shotgun (WGS) entry which is preliminary data.</text>
</comment>
<reference evidence="10 11" key="1">
    <citation type="submission" date="2019-09" db="EMBL/GenBank/DDBJ databases">
        <title>Draft genome sequence of the thermophilic Saccharopolyspora hirsuta VKM Ac-666T.</title>
        <authorList>
            <person name="Lobastova T.G."/>
            <person name="Fokina V."/>
            <person name="Bragin E.Y."/>
            <person name="Shtratnikova V.Y."/>
            <person name="Starodumova I.P."/>
            <person name="Tarlachkov S.V."/>
            <person name="Donova M.V."/>
        </authorList>
    </citation>
    <scope>NUCLEOTIDE SEQUENCE [LARGE SCALE GENOMIC DNA]</scope>
    <source>
        <strain evidence="10 11">VKM Ac-666</strain>
    </source>
</reference>
<evidence type="ECO:0000256" key="3">
    <source>
        <dbReference type="ARBA" id="ARBA00023125"/>
    </source>
</evidence>
<evidence type="ECO:0000256" key="2">
    <source>
        <dbReference type="ARBA" id="ARBA00023015"/>
    </source>
</evidence>
<evidence type="ECO:0000256" key="6">
    <source>
        <dbReference type="ARBA" id="ARBA00070406"/>
    </source>
</evidence>
<keyword evidence="4" id="KW-0804">Transcription</keyword>
<dbReference type="GO" id="GO:0045892">
    <property type="term" value="P:negative regulation of DNA-templated transcription"/>
    <property type="evidence" value="ECO:0007669"/>
    <property type="project" value="TreeGrafter"/>
</dbReference>
<evidence type="ECO:0000313" key="10">
    <source>
        <dbReference type="EMBL" id="KAA5834532.1"/>
    </source>
</evidence>
<dbReference type="Gene3D" id="1.10.10.10">
    <property type="entry name" value="Winged helix-like DNA-binding domain superfamily/Winged helix DNA-binding domain"/>
    <property type="match status" value="1"/>
</dbReference>
<dbReference type="Pfam" id="PF09339">
    <property type="entry name" value="HTH_IclR"/>
    <property type="match status" value="1"/>
</dbReference>
<accession>A0A5M7BXQ6</accession>
<keyword evidence="2" id="KW-0805">Transcription regulation</keyword>
<dbReference type="SMR" id="A0A5M7BXQ6"/>
<dbReference type="Gene3D" id="3.30.450.40">
    <property type="match status" value="1"/>
</dbReference>
<dbReference type="SUPFAM" id="SSF55781">
    <property type="entry name" value="GAF domain-like"/>
    <property type="match status" value="1"/>
</dbReference>
<keyword evidence="1" id="KW-0319">Glycerol metabolism</keyword>
<dbReference type="AlphaFoldDB" id="A0A5M7BXQ6"/>
<dbReference type="InterPro" id="IPR036388">
    <property type="entry name" value="WH-like_DNA-bd_sf"/>
</dbReference>
<dbReference type="EMBL" id="VWPH01000005">
    <property type="protein sequence ID" value="KAA5834532.1"/>
    <property type="molecule type" value="Genomic_DNA"/>
</dbReference>
<dbReference type="GO" id="GO:0003700">
    <property type="term" value="F:DNA-binding transcription factor activity"/>
    <property type="evidence" value="ECO:0007669"/>
    <property type="project" value="TreeGrafter"/>
</dbReference>
<dbReference type="GO" id="GO:0003677">
    <property type="term" value="F:DNA binding"/>
    <property type="evidence" value="ECO:0007669"/>
    <property type="project" value="UniProtKB-KW"/>
</dbReference>
<dbReference type="InterPro" id="IPR005471">
    <property type="entry name" value="Tscrpt_reg_IclR_N"/>
</dbReference>
<dbReference type="InterPro" id="IPR014757">
    <property type="entry name" value="Tscrpt_reg_IclR_C"/>
</dbReference>
<feature type="region of interest" description="Disordered" evidence="7">
    <location>
        <begin position="265"/>
        <end position="284"/>
    </location>
</feature>
<dbReference type="SUPFAM" id="SSF46785">
    <property type="entry name" value="Winged helix' DNA-binding domain"/>
    <property type="match status" value="1"/>
</dbReference>
<dbReference type="FunFam" id="1.10.10.10:FF:000056">
    <property type="entry name" value="IclR family transcriptional regulator"/>
    <property type="match status" value="1"/>
</dbReference>
<dbReference type="SMART" id="SM00346">
    <property type="entry name" value="HTH_ICLR"/>
    <property type="match status" value="1"/>
</dbReference>
<gene>
    <name evidence="10" type="ORF">F1721_12750</name>
</gene>
<dbReference type="GO" id="GO:0006071">
    <property type="term" value="P:glycerol metabolic process"/>
    <property type="evidence" value="ECO:0007669"/>
    <property type="project" value="UniProtKB-KW"/>
</dbReference>
<dbReference type="InterPro" id="IPR029016">
    <property type="entry name" value="GAF-like_dom_sf"/>
</dbReference>
<dbReference type="PROSITE" id="PS51078">
    <property type="entry name" value="ICLR_ED"/>
    <property type="match status" value="1"/>
</dbReference>
<dbReference type="PANTHER" id="PTHR30136">
    <property type="entry name" value="HELIX-TURN-HELIX TRANSCRIPTIONAL REGULATOR, ICLR FAMILY"/>
    <property type="match status" value="1"/>
</dbReference>